<dbReference type="InterPro" id="IPR020471">
    <property type="entry name" value="AKR"/>
</dbReference>
<dbReference type="InterPro" id="IPR023210">
    <property type="entry name" value="NADP_OxRdtase_dom"/>
</dbReference>
<dbReference type="SUPFAM" id="SSF51430">
    <property type="entry name" value="NAD(P)-linked oxidoreductase"/>
    <property type="match status" value="1"/>
</dbReference>
<dbReference type="HOGENOM" id="CLU_023205_0_1_14"/>
<dbReference type="Gene3D" id="3.20.20.100">
    <property type="entry name" value="NADP-dependent oxidoreductase domain"/>
    <property type="match status" value="1"/>
</dbReference>
<evidence type="ECO:0000259" key="2">
    <source>
        <dbReference type="Pfam" id="PF00248"/>
    </source>
</evidence>
<accession>F0V3M3</accession>
<dbReference type="Proteomes" id="UP000008645">
    <property type="component" value="Chromosome"/>
</dbReference>
<feature type="domain" description="NADP-dependent oxidoreductase" evidence="2">
    <location>
        <begin position="26"/>
        <end position="260"/>
    </location>
</feature>
<dbReference type="PROSITE" id="PS00062">
    <property type="entry name" value="ALDOKETO_REDUCTASE_2"/>
    <property type="match status" value="1"/>
</dbReference>
<proteinExistence type="predicted"/>
<dbReference type="InterPro" id="IPR018170">
    <property type="entry name" value="Aldo/ket_reductase_CS"/>
</dbReference>
<gene>
    <name evidence="3" type="ORF">MSUIS_03520</name>
</gene>
<dbReference type="AlphaFoldDB" id="F0V3M3"/>
<dbReference type="KEGG" id="msk:MSUIS_03520"/>
<organism evidence="3 4">
    <name type="scientific">Mycoplasma suis (strain KI_3806)</name>
    <dbReference type="NCBI Taxonomy" id="708248"/>
    <lineage>
        <taxon>Bacteria</taxon>
        <taxon>Bacillati</taxon>
        <taxon>Mycoplasmatota</taxon>
        <taxon>Mollicutes</taxon>
        <taxon>Mycoplasmataceae</taxon>
        <taxon>Mycoplasma</taxon>
    </lineage>
</organism>
<protein>
    <submittedName>
        <fullName evidence="3">Aldo/keto reductase family oxidoreductase</fullName>
    </submittedName>
</protein>
<dbReference type="GO" id="GO:0016491">
    <property type="term" value="F:oxidoreductase activity"/>
    <property type="evidence" value="ECO:0007669"/>
    <property type="project" value="InterPro"/>
</dbReference>
<feature type="compositionally biased region" description="Acidic residues" evidence="1">
    <location>
        <begin position="264"/>
        <end position="281"/>
    </location>
</feature>
<evidence type="ECO:0000256" key="1">
    <source>
        <dbReference type="SAM" id="MobiDB-lite"/>
    </source>
</evidence>
<feature type="region of interest" description="Disordered" evidence="1">
    <location>
        <begin position="260"/>
        <end position="281"/>
    </location>
</feature>
<dbReference type="Pfam" id="PF00248">
    <property type="entry name" value="Aldo_ket_red"/>
    <property type="match status" value="1"/>
</dbReference>
<evidence type="ECO:0000313" key="4">
    <source>
        <dbReference type="Proteomes" id="UP000008645"/>
    </source>
</evidence>
<dbReference type="InterPro" id="IPR036812">
    <property type="entry name" value="NAD(P)_OxRdtase_dom_sf"/>
</dbReference>
<dbReference type="PANTHER" id="PTHR11732">
    <property type="entry name" value="ALDO/KETO REDUCTASE"/>
    <property type="match status" value="1"/>
</dbReference>
<dbReference type="EMBL" id="FQ790233">
    <property type="protein sequence ID" value="CBZ40445.1"/>
    <property type="molecule type" value="Genomic_DNA"/>
</dbReference>
<sequence length="281" mass="32048">MSSESKFVPKIGFGTESLRIIEILTPYLKAANESNYDFVDCAWKYGNEAIIGLTLKTLRKEDANFNFLPYFQSKVWPSQFSGGIIKSLKFSLSKIGVTTVMHTYLLHRPSPNKELNFSAYKQLVNCKQNSLTKRIGLCNFSNAMINWLYKLTGVFPDILQYDCSVDSMNWKGIEFGKQHNIEVQASLPFGDYSKNKQNPILIDMATKYGITIKTLLAAFLLNHEIVPIVVPEAEEEIREIIKAKEIKLSKEDLETLNGLNEYVETQEEEDLEDSDDSEDEE</sequence>
<name>F0V3M3_MYCS3</name>
<reference evidence="3 4" key="1">
    <citation type="journal article" date="2011" name="J. Bacteriol.">
        <title>Complete genome sequence of the hemotrophic Mycoplasma suis strain KI3806.</title>
        <authorList>
            <person name="Oehlerking J."/>
            <person name="Kube M."/>
            <person name="Felder K.M."/>
            <person name="Matter D."/>
            <person name="Wittenbrink M.M."/>
            <person name="Schwarzenbach S."/>
            <person name="Kramer M.M."/>
            <person name="Hoelzle K."/>
            <person name="Hoelzle L.E."/>
        </authorList>
    </citation>
    <scope>NUCLEOTIDE SEQUENCE [LARGE SCALE GENOMIC DNA]</scope>
    <source>
        <strain evidence="4">KI_3806</strain>
    </source>
</reference>
<dbReference type="PRINTS" id="PR00069">
    <property type="entry name" value="ALDKETRDTASE"/>
</dbReference>
<dbReference type="OrthoDB" id="389591at2"/>
<evidence type="ECO:0000313" key="3">
    <source>
        <dbReference type="EMBL" id="CBZ40445.1"/>
    </source>
</evidence>
<dbReference type="RefSeq" id="WP_013609048.1">
    <property type="nucleotide sequence ID" value="NC_015153.1"/>
</dbReference>